<dbReference type="PANTHER" id="PTHR13710:SF105">
    <property type="entry name" value="ATP-DEPENDENT DNA HELICASE Q1"/>
    <property type="match status" value="1"/>
</dbReference>
<dbReference type="PANTHER" id="PTHR13710">
    <property type="entry name" value="DNA HELICASE RECQ FAMILY MEMBER"/>
    <property type="match status" value="1"/>
</dbReference>
<dbReference type="EMBL" id="CAJVQB010035282">
    <property type="protein sequence ID" value="CAG8822334.1"/>
    <property type="molecule type" value="Genomic_DNA"/>
</dbReference>
<dbReference type="SUPFAM" id="SSF52540">
    <property type="entry name" value="P-loop containing nucleoside triphosphate hydrolases"/>
    <property type="match status" value="1"/>
</dbReference>
<dbReference type="Gene3D" id="3.40.50.300">
    <property type="entry name" value="P-loop containing nucleotide triphosphate hydrolases"/>
    <property type="match status" value="1"/>
</dbReference>
<sequence>EELSIMSSNILVSTEIPIKEGLLFEKHSKALLLEDTQTLMLEYKKSQTRIYSLNRKISNLQKHIEELENKIDEKITILDKSNLLETNKKSLSVGFDCSWSHIRNANQASGELIYQEILSNYFHKPIIAFHVVEKARIVKDEGVVKTIYQGNFDKSSRQMKYAILIEILNQISLLLEKADLHLNIYIDGDLDSNKTLVNISIISNIYANLKHLTRNIRNSLQNHIMCWFCGCIYSAALWHADHDLYVPTKEETCIMQEISLQKEINKPISLEEHIKIIAKEIFKFTELRPEQMDAIKYYIENKKDTLVIMKTRTIEHESKIMEEIALRFTCLLYVIPKKLLLNSSLKKLCNRLQIERIFPKVQIMTLIATLSQDNVYALKNNLNISKDNFEIAKDIYEALNLKIEEIQLDIYHEQLQENHKANVMKKWNQGKTHLMIAISAFGMDIDMPDIRLVLHYNCSINMKKDIRTDYTIIAENRESNENNDENTLDRELYLAKCHFQLVSQYHVWPNDPIPPECKLCDNYIRREKDNVVSFNAQLDILELLRIIILLCEKNTKQIILLDVLEVFGCSKGLNLLDFLDCEKPKLLNTRALAELALTDL</sequence>
<proteinExistence type="inferred from homology"/>
<dbReference type="InterPro" id="IPR001650">
    <property type="entry name" value="Helicase_C-like"/>
</dbReference>
<name>A0ABN7W9L1_GIGMA</name>
<evidence type="ECO:0000256" key="4">
    <source>
        <dbReference type="ARBA" id="ARBA00034617"/>
    </source>
</evidence>
<feature type="non-terminal residue" evidence="8">
    <location>
        <position position="600"/>
    </location>
</feature>
<evidence type="ECO:0000313" key="8">
    <source>
        <dbReference type="EMBL" id="CAG8822334.1"/>
    </source>
</evidence>
<gene>
    <name evidence="8" type="ORF">GMARGA_LOCUS28071</name>
</gene>
<feature type="non-terminal residue" evidence="8">
    <location>
        <position position="1"/>
    </location>
</feature>
<reference evidence="8 9" key="1">
    <citation type="submission" date="2021-06" db="EMBL/GenBank/DDBJ databases">
        <authorList>
            <person name="Kallberg Y."/>
            <person name="Tangrot J."/>
            <person name="Rosling A."/>
        </authorList>
    </citation>
    <scope>NUCLEOTIDE SEQUENCE [LARGE SCALE GENOMIC DNA]</scope>
    <source>
        <strain evidence="8 9">120-4 pot B 10/14</strain>
    </source>
</reference>
<dbReference type="Pfam" id="PF00271">
    <property type="entry name" value="Helicase_C"/>
    <property type="match status" value="1"/>
</dbReference>
<organism evidence="8 9">
    <name type="scientific">Gigaspora margarita</name>
    <dbReference type="NCBI Taxonomy" id="4874"/>
    <lineage>
        <taxon>Eukaryota</taxon>
        <taxon>Fungi</taxon>
        <taxon>Fungi incertae sedis</taxon>
        <taxon>Mucoromycota</taxon>
        <taxon>Glomeromycotina</taxon>
        <taxon>Glomeromycetes</taxon>
        <taxon>Diversisporales</taxon>
        <taxon>Gigasporaceae</taxon>
        <taxon>Gigaspora</taxon>
    </lineage>
</organism>
<comment type="similarity">
    <text evidence="1">Belongs to the helicase family. RecQ subfamily.</text>
</comment>
<keyword evidence="9" id="KW-1185">Reference proteome</keyword>
<accession>A0ABN7W9L1</accession>
<feature type="domain" description="Helicase C-terminal" evidence="7">
    <location>
        <begin position="353"/>
        <end position="513"/>
    </location>
</feature>
<evidence type="ECO:0000256" key="2">
    <source>
        <dbReference type="ARBA" id="ARBA00023125"/>
    </source>
</evidence>
<feature type="coiled-coil region" evidence="6">
    <location>
        <begin position="50"/>
        <end position="84"/>
    </location>
</feature>
<comment type="caution">
    <text evidence="8">The sequence shown here is derived from an EMBL/GenBank/DDBJ whole genome shotgun (WGS) entry which is preliminary data.</text>
</comment>
<protein>
    <recommendedName>
        <fullName evidence="5">DNA 3'-5' helicase</fullName>
        <ecNumber evidence="5">5.6.2.4</ecNumber>
    </recommendedName>
</protein>
<comment type="catalytic activity">
    <reaction evidence="4">
        <text>Couples ATP hydrolysis with the unwinding of duplex DNA by translocating in the 3'-5' direction.</text>
        <dbReference type="EC" id="5.6.2.4"/>
    </reaction>
</comment>
<evidence type="ECO:0000256" key="6">
    <source>
        <dbReference type="SAM" id="Coils"/>
    </source>
</evidence>
<dbReference type="EC" id="5.6.2.4" evidence="5"/>
<keyword evidence="3" id="KW-0413">Isomerase</keyword>
<evidence type="ECO:0000259" key="7">
    <source>
        <dbReference type="PROSITE" id="PS51194"/>
    </source>
</evidence>
<evidence type="ECO:0000256" key="3">
    <source>
        <dbReference type="ARBA" id="ARBA00023235"/>
    </source>
</evidence>
<evidence type="ECO:0000256" key="1">
    <source>
        <dbReference type="ARBA" id="ARBA00005446"/>
    </source>
</evidence>
<dbReference type="InterPro" id="IPR027417">
    <property type="entry name" value="P-loop_NTPase"/>
</dbReference>
<evidence type="ECO:0000313" key="9">
    <source>
        <dbReference type="Proteomes" id="UP000789901"/>
    </source>
</evidence>
<keyword evidence="6" id="KW-0175">Coiled coil</keyword>
<dbReference type="Proteomes" id="UP000789901">
    <property type="component" value="Unassembled WGS sequence"/>
</dbReference>
<dbReference type="PROSITE" id="PS51194">
    <property type="entry name" value="HELICASE_CTER"/>
    <property type="match status" value="1"/>
</dbReference>
<keyword evidence="2" id="KW-0238">DNA-binding</keyword>
<evidence type="ECO:0000256" key="5">
    <source>
        <dbReference type="ARBA" id="ARBA00034808"/>
    </source>
</evidence>